<protein>
    <submittedName>
        <fullName evidence="2">Uncharacterized protein</fullName>
    </submittedName>
</protein>
<keyword evidence="3" id="KW-1185">Reference proteome</keyword>
<dbReference type="OrthoDB" id="5111170at2"/>
<evidence type="ECO:0000256" key="1">
    <source>
        <dbReference type="SAM" id="Phobius"/>
    </source>
</evidence>
<organism evidence="2 3">
    <name type="scientific">Schumannella soli</name>
    <dbReference type="NCBI Taxonomy" id="2590779"/>
    <lineage>
        <taxon>Bacteria</taxon>
        <taxon>Bacillati</taxon>
        <taxon>Actinomycetota</taxon>
        <taxon>Actinomycetes</taxon>
        <taxon>Micrococcales</taxon>
        <taxon>Microbacteriaceae</taxon>
        <taxon>Schumannella</taxon>
    </lineage>
</organism>
<dbReference type="Proteomes" id="UP000316252">
    <property type="component" value="Unassembled WGS sequence"/>
</dbReference>
<dbReference type="RefSeq" id="WP_141164164.1">
    <property type="nucleotide sequence ID" value="NZ_VHQG01000004.1"/>
</dbReference>
<dbReference type="EMBL" id="VHQG01000004">
    <property type="protein sequence ID" value="TPW74526.1"/>
    <property type="molecule type" value="Genomic_DNA"/>
</dbReference>
<evidence type="ECO:0000313" key="2">
    <source>
        <dbReference type="EMBL" id="TPW74526.1"/>
    </source>
</evidence>
<sequence length="198" mass="20611">MADKSVSSRVAATVTRRGFVPALVTAVAIFGAVLVQGFLSGVIASAYTVGTLGGDWSRFADSAWTAQLAVSLTGSIPFAAGVFLCLWQLAPVDAQLRLGHVLSRAVLATVVGAVAVVVVVVLVSFIAALAGVPDLFGGSENLTSLLDRFGQNTARGVLGAAQNMINQFAVVMLGAVLLWGWLQRHPREHEVRGALDEV</sequence>
<feature type="transmembrane region" description="Helical" evidence="1">
    <location>
        <begin position="101"/>
        <end position="130"/>
    </location>
</feature>
<keyword evidence="1" id="KW-0472">Membrane</keyword>
<name>A0A506XWE9_9MICO</name>
<feature type="transmembrane region" description="Helical" evidence="1">
    <location>
        <begin position="164"/>
        <end position="182"/>
    </location>
</feature>
<comment type="caution">
    <text evidence="2">The sequence shown here is derived from an EMBL/GenBank/DDBJ whole genome shotgun (WGS) entry which is preliminary data.</text>
</comment>
<evidence type="ECO:0000313" key="3">
    <source>
        <dbReference type="Proteomes" id="UP000316252"/>
    </source>
</evidence>
<keyword evidence="1" id="KW-1133">Transmembrane helix</keyword>
<reference evidence="2 3" key="1">
    <citation type="submission" date="2019-06" db="EMBL/GenBank/DDBJ databases">
        <authorList>
            <person name="Li F."/>
        </authorList>
    </citation>
    <scope>NUCLEOTIDE SEQUENCE [LARGE SCALE GENOMIC DNA]</scope>
    <source>
        <strain evidence="2 3">10F1D-1</strain>
    </source>
</reference>
<feature type="transmembrane region" description="Helical" evidence="1">
    <location>
        <begin position="20"/>
        <end position="44"/>
    </location>
</feature>
<gene>
    <name evidence="2" type="ORF">FJ657_13060</name>
</gene>
<proteinExistence type="predicted"/>
<keyword evidence="1" id="KW-0812">Transmembrane</keyword>
<accession>A0A506XWE9</accession>
<dbReference type="AlphaFoldDB" id="A0A506XWE9"/>
<feature type="transmembrane region" description="Helical" evidence="1">
    <location>
        <begin position="64"/>
        <end position="89"/>
    </location>
</feature>